<name>A0A0E9ULW9_ANGAN</name>
<reference evidence="2" key="1">
    <citation type="submission" date="2014-11" db="EMBL/GenBank/DDBJ databases">
        <authorList>
            <person name="Amaro Gonzalez C."/>
        </authorList>
    </citation>
    <scope>NUCLEOTIDE SEQUENCE</scope>
</reference>
<dbReference type="EMBL" id="GBXM01042347">
    <property type="protein sequence ID" value="JAH66230.1"/>
    <property type="molecule type" value="Transcribed_RNA"/>
</dbReference>
<proteinExistence type="predicted"/>
<evidence type="ECO:0000313" key="2">
    <source>
        <dbReference type="EMBL" id="JAH66230.1"/>
    </source>
</evidence>
<protein>
    <submittedName>
        <fullName evidence="2">Uncharacterized protein</fullName>
    </submittedName>
</protein>
<keyword evidence="1" id="KW-0732">Signal</keyword>
<evidence type="ECO:0000256" key="1">
    <source>
        <dbReference type="SAM" id="SignalP"/>
    </source>
</evidence>
<feature type="chain" id="PRO_5002433278" evidence="1">
    <location>
        <begin position="18"/>
        <end position="56"/>
    </location>
</feature>
<sequence>MLLYICWFLTYLTLVHAGFSQMLPPPLHCPRPAHARTWTEIYWNAVKYKHPLIVIF</sequence>
<feature type="signal peptide" evidence="1">
    <location>
        <begin position="1"/>
        <end position="17"/>
    </location>
</feature>
<reference evidence="2" key="2">
    <citation type="journal article" date="2015" name="Fish Shellfish Immunol.">
        <title>Early steps in the European eel (Anguilla anguilla)-Vibrio vulnificus interaction in the gills: Role of the RtxA13 toxin.</title>
        <authorList>
            <person name="Callol A."/>
            <person name="Pajuelo D."/>
            <person name="Ebbesson L."/>
            <person name="Teles M."/>
            <person name="MacKenzie S."/>
            <person name="Amaro C."/>
        </authorList>
    </citation>
    <scope>NUCLEOTIDE SEQUENCE</scope>
</reference>
<accession>A0A0E9ULW9</accession>
<dbReference type="AlphaFoldDB" id="A0A0E9ULW9"/>
<organism evidence="2">
    <name type="scientific">Anguilla anguilla</name>
    <name type="common">European freshwater eel</name>
    <name type="synonym">Muraena anguilla</name>
    <dbReference type="NCBI Taxonomy" id="7936"/>
    <lineage>
        <taxon>Eukaryota</taxon>
        <taxon>Metazoa</taxon>
        <taxon>Chordata</taxon>
        <taxon>Craniata</taxon>
        <taxon>Vertebrata</taxon>
        <taxon>Euteleostomi</taxon>
        <taxon>Actinopterygii</taxon>
        <taxon>Neopterygii</taxon>
        <taxon>Teleostei</taxon>
        <taxon>Anguilliformes</taxon>
        <taxon>Anguillidae</taxon>
        <taxon>Anguilla</taxon>
    </lineage>
</organism>